<protein>
    <recommendedName>
        <fullName evidence="3">Xcc1710-like domain-containing protein</fullName>
    </recommendedName>
</protein>
<comment type="caution">
    <text evidence="1">The sequence shown here is derived from an EMBL/GenBank/DDBJ whole genome shotgun (WGS) entry which is preliminary data.</text>
</comment>
<dbReference type="Gene3D" id="3.40.1230.10">
    <property type="entry name" value="MTH938-like"/>
    <property type="match status" value="1"/>
</dbReference>
<dbReference type="InterPro" id="IPR036748">
    <property type="entry name" value="MTH938-like_sf"/>
</dbReference>
<evidence type="ECO:0000313" key="2">
    <source>
        <dbReference type="Proteomes" id="UP000245168"/>
    </source>
</evidence>
<reference evidence="2" key="1">
    <citation type="submission" date="2018-05" db="EMBL/GenBank/DDBJ databases">
        <authorList>
            <person name="Liu B.-T."/>
        </authorList>
    </citation>
    <scope>NUCLEOTIDE SEQUENCE [LARGE SCALE GENOMIC DNA]</scope>
    <source>
        <strain evidence="2">WD6-1</strain>
    </source>
</reference>
<dbReference type="CDD" id="cd00248">
    <property type="entry name" value="Mth938-like"/>
    <property type="match status" value="1"/>
</dbReference>
<dbReference type="InterPro" id="IPR007523">
    <property type="entry name" value="NDUFAF3/AAMDC"/>
</dbReference>
<proteinExistence type="predicted"/>
<dbReference type="Proteomes" id="UP000245168">
    <property type="component" value="Unassembled WGS sequence"/>
</dbReference>
<gene>
    <name evidence="1" type="ORF">DDZ18_12840</name>
</gene>
<keyword evidence="2" id="KW-1185">Reference proteome</keyword>
<dbReference type="EMBL" id="QEXV01000006">
    <property type="protein sequence ID" value="PWE16643.1"/>
    <property type="molecule type" value="Genomic_DNA"/>
</dbReference>
<evidence type="ECO:0000313" key="1">
    <source>
        <dbReference type="EMBL" id="PWE16643.1"/>
    </source>
</evidence>
<dbReference type="PANTHER" id="PTHR21192">
    <property type="entry name" value="NUCLEAR PROTEIN E3-3"/>
    <property type="match status" value="1"/>
</dbReference>
<dbReference type="Pfam" id="PF04430">
    <property type="entry name" value="DUF498"/>
    <property type="match status" value="1"/>
</dbReference>
<dbReference type="AlphaFoldDB" id="A0A2U2BRK3"/>
<accession>A0A2U2BRK3</accession>
<dbReference type="SUPFAM" id="SSF64076">
    <property type="entry name" value="MTH938-like"/>
    <property type="match status" value="1"/>
</dbReference>
<name>A0A2U2BRK3_9PROT</name>
<organism evidence="1 2">
    <name type="scientific">Marinicauda salina</name>
    <dbReference type="NCBI Taxonomy" id="2135793"/>
    <lineage>
        <taxon>Bacteria</taxon>
        <taxon>Pseudomonadati</taxon>
        <taxon>Pseudomonadota</taxon>
        <taxon>Alphaproteobacteria</taxon>
        <taxon>Maricaulales</taxon>
        <taxon>Maricaulaceae</taxon>
        <taxon>Marinicauda</taxon>
    </lineage>
</organism>
<dbReference type="OrthoDB" id="7351393at2"/>
<dbReference type="RefSeq" id="WP_109253798.1">
    <property type="nucleotide sequence ID" value="NZ_QEXV01000006.1"/>
</dbReference>
<dbReference type="PANTHER" id="PTHR21192:SF2">
    <property type="entry name" value="NADH DEHYDROGENASE [UBIQUINONE] 1 ALPHA SUBCOMPLEX ASSEMBLY FACTOR 3"/>
    <property type="match status" value="1"/>
</dbReference>
<evidence type="ECO:0008006" key="3">
    <source>
        <dbReference type="Google" id="ProtNLM"/>
    </source>
</evidence>
<sequence length="124" mass="12920">MPPRAPAYQVPPIDAFGDGGFRIGGVRHEGAIALVDGAVRAWPVGEDPKALAVSDFETFLNPDDKPDVVVLGLGAKVVHPPAAVRQAFLDAGVGLEALDTPAACRVYNILAGEARRVWAALIAV</sequence>